<evidence type="ECO:0000256" key="1">
    <source>
        <dbReference type="ARBA" id="ARBA00004123"/>
    </source>
</evidence>
<dbReference type="InterPro" id="IPR001005">
    <property type="entry name" value="SANT/Myb"/>
</dbReference>
<dbReference type="InterPro" id="IPR015495">
    <property type="entry name" value="Myb_TF_plants"/>
</dbReference>
<dbReference type="PANTHER" id="PTHR47994:SF5">
    <property type="entry name" value="F14D16.11-RELATED"/>
    <property type="match status" value="1"/>
</dbReference>
<dbReference type="SMART" id="SM00717">
    <property type="entry name" value="SANT"/>
    <property type="match status" value="2"/>
</dbReference>
<name>A0A9I9DQ09_CUCME</name>
<feature type="signal peptide" evidence="5">
    <location>
        <begin position="1"/>
        <end position="20"/>
    </location>
</feature>
<evidence type="ECO:0000313" key="8">
    <source>
        <dbReference type="EnsemblPlants" id="MELO3C021871.2.1"/>
    </source>
</evidence>
<dbReference type="InterPro" id="IPR009057">
    <property type="entry name" value="Homeodomain-like_sf"/>
</dbReference>
<organism evidence="8">
    <name type="scientific">Cucumis melo</name>
    <name type="common">Muskmelon</name>
    <dbReference type="NCBI Taxonomy" id="3656"/>
    <lineage>
        <taxon>Eukaryota</taxon>
        <taxon>Viridiplantae</taxon>
        <taxon>Streptophyta</taxon>
        <taxon>Embryophyta</taxon>
        <taxon>Tracheophyta</taxon>
        <taxon>Spermatophyta</taxon>
        <taxon>Magnoliopsida</taxon>
        <taxon>eudicotyledons</taxon>
        <taxon>Gunneridae</taxon>
        <taxon>Pentapetalae</taxon>
        <taxon>rosids</taxon>
        <taxon>fabids</taxon>
        <taxon>Cucurbitales</taxon>
        <taxon>Cucurbitaceae</taxon>
        <taxon>Benincaseae</taxon>
        <taxon>Cucumis</taxon>
    </lineage>
</organism>
<dbReference type="SUPFAM" id="SSF46689">
    <property type="entry name" value="Homeodomain-like"/>
    <property type="match status" value="1"/>
</dbReference>
<evidence type="ECO:0000259" key="7">
    <source>
        <dbReference type="PROSITE" id="PS51294"/>
    </source>
</evidence>
<feature type="chain" id="PRO_5045941869" description="Transcription factor MYB39-like" evidence="5">
    <location>
        <begin position="21"/>
        <end position="319"/>
    </location>
</feature>
<sequence length="319" mass="36045">MFDIIPKVIRLLLLSSSILGHLTMSGSPTAEENGIKKGPWTPEEDRKLVDYIEKHGHGSWRALPKLAGLNRCGKSCRLRWTNYLRPDIKRGNFSDQEEQIIINLHASLGNKWSIIASHLPGRTDNEIKNFWNTHLKKKLLQMGIDPVTHMPITDHHHLTTLSNLHHLLSLNDATQLAKAQLLQNLLQLLASQSSLSISNNNVFNTQQILDLNYNLPIGSFLQNIPINIEPPQEPLSCDDYTVGTDGVLGFQNDTDRIKTFYDMNQRLNSLPNLIPASPECSKIPTTIENNWEEDLMDVEASDSSWKHVIDQTPPSWTVS</sequence>
<evidence type="ECO:0008006" key="9">
    <source>
        <dbReference type="Google" id="ProtNLM"/>
    </source>
</evidence>
<evidence type="ECO:0000259" key="6">
    <source>
        <dbReference type="PROSITE" id="PS50090"/>
    </source>
</evidence>
<comment type="subcellular location">
    <subcellularLocation>
        <location evidence="1">Nucleus</location>
    </subcellularLocation>
</comment>
<accession>A0A9I9DQ09</accession>
<dbReference type="Gene3D" id="1.10.10.60">
    <property type="entry name" value="Homeodomain-like"/>
    <property type="match status" value="2"/>
</dbReference>
<proteinExistence type="predicted"/>
<feature type="domain" description="HTH myb-type" evidence="7">
    <location>
        <begin position="32"/>
        <end position="84"/>
    </location>
</feature>
<keyword evidence="2" id="KW-0677">Repeat</keyword>
<dbReference type="EnsemblPlants" id="MELO3C021871.2.1">
    <property type="protein sequence ID" value="MELO3C021871.2.1"/>
    <property type="gene ID" value="MELO3C021871.2"/>
</dbReference>
<keyword evidence="4" id="KW-0539">Nucleus</keyword>
<dbReference type="RefSeq" id="XP_008459176.2">
    <property type="nucleotide sequence ID" value="XM_008460954.3"/>
</dbReference>
<dbReference type="InterPro" id="IPR017930">
    <property type="entry name" value="Myb_dom"/>
</dbReference>
<evidence type="ECO:0000256" key="5">
    <source>
        <dbReference type="SAM" id="SignalP"/>
    </source>
</evidence>
<evidence type="ECO:0000256" key="4">
    <source>
        <dbReference type="ARBA" id="ARBA00023242"/>
    </source>
</evidence>
<dbReference type="eggNOG" id="KOG0048">
    <property type="taxonomic scope" value="Eukaryota"/>
</dbReference>
<reference evidence="8" key="1">
    <citation type="submission" date="2023-03" db="UniProtKB">
        <authorList>
            <consortium name="EnsemblPlants"/>
        </authorList>
    </citation>
    <scope>IDENTIFICATION</scope>
</reference>
<feature type="domain" description="HTH myb-type" evidence="7">
    <location>
        <begin position="85"/>
        <end position="139"/>
    </location>
</feature>
<feature type="domain" description="Myb-like" evidence="6">
    <location>
        <begin position="32"/>
        <end position="84"/>
    </location>
</feature>
<dbReference type="Pfam" id="PF00249">
    <property type="entry name" value="Myb_DNA-binding"/>
    <property type="match status" value="2"/>
</dbReference>
<gene>
    <name evidence="8" type="primary">103498373</name>
</gene>
<dbReference type="PANTHER" id="PTHR47994">
    <property type="entry name" value="F14D16.11-RELATED"/>
    <property type="match status" value="1"/>
</dbReference>
<feature type="domain" description="Myb-like" evidence="6">
    <location>
        <begin position="85"/>
        <end position="135"/>
    </location>
</feature>
<dbReference type="PROSITE" id="PS51294">
    <property type="entry name" value="HTH_MYB"/>
    <property type="match status" value="2"/>
</dbReference>
<dbReference type="PROSITE" id="PS50090">
    <property type="entry name" value="MYB_LIKE"/>
    <property type="match status" value="2"/>
</dbReference>
<dbReference type="CDD" id="cd00167">
    <property type="entry name" value="SANT"/>
    <property type="match status" value="2"/>
</dbReference>
<keyword evidence="5" id="KW-0732">Signal</keyword>
<keyword evidence="3" id="KW-0238">DNA-binding</keyword>
<evidence type="ECO:0000256" key="2">
    <source>
        <dbReference type="ARBA" id="ARBA00022737"/>
    </source>
</evidence>
<evidence type="ECO:0000256" key="3">
    <source>
        <dbReference type="ARBA" id="ARBA00023125"/>
    </source>
</evidence>
<protein>
    <recommendedName>
        <fullName evidence="9">Transcription factor MYB39-like</fullName>
    </recommendedName>
</protein>